<dbReference type="EMBL" id="FODY01000011">
    <property type="protein sequence ID" value="SEP13706.1"/>
    <property type="molecule type" value="Genomic_DNA"/>
</dbReference>
<keyword evidence="3" id="KW-1185">Reference proteome</keyword>
<dbReference type="STRING" id="112903.SAMN04490178_11141"/>
<evidence type="ECO:0000313" key="3">
    <source>
        <dbReference type="Proteomes" id="UP000198847"/>
    </source>
</evidence>
<protein>
    <submittedName>
        <fullName evidence="2">Glycosyl hydrolases family 18</fullName>
    </submittedName>
</protein>
<dbReference type="PANTHER" id="PTHR46066:SF2">
    <property type="entry name" value="CHITINASE DOMAIN-CONTAINING PROTEIN 1"/>
    <property type="match status" value="1"/>
</dbReference>
<accession>A0A1H8VE44</accession>
<dbReference type="PROSITE" id="PS51910">
    <property type="entry name" value="GH18_2"/>
    <property type="match status" value="1"/>
</dbReference>
<name>A0A1H8VE44_9FIRM</name>
<proteinExistence type="predicted"/>
<dbReference type="GO" id="GO:0005975">
    <property type="term" value="P:carbohydrate metabolic process"/>
    <property type="evidence" value="ECO:0007669"/>
    <property type="project" value="InterPro"/>
</dbReference>
<dbReference type="InterPro" id="IPR001223">
    <property type="entry name" value="Glyco_hydro18_cat"/>
</dbReference>
<keyword evidence="2" id="KW-0378">Hydrolase</keyword>
<dbReference type="PANTHER" id="PTHR46066">
    <property type="entry name" value="CHITINASE DOMAIN-CONTAINING PROTEIN 1 FAMILY MEMBER"/>
    <property type="match status" value="1"/>
</dbReference>
<dbReference type="RefSeq" id="WP_177173548.1">
    <property type="nucleotide sequence ID" value="NZ_FODY01000011.1"/>
</dbReference>
<dbReference type="Proteomes" id="UP000198847">
    <property type="component" value="Unassembled WGS sequence"/>
</dbReference>
<dbReference type="Gene3D" id="3.20.20.80">
    <property type="entry name" value="Glycosidases"/>
    <property type="match status" value="1"/>
</dbReference>
<gene>
    <name evidence="2" type="ORF">SAMN04490178_11141</name>
</gene>
<sequence length="488" mass="55290">MKSLAVKVTVWLCLLTGFLLPVAWGQDNKPEQWEKKQLIVYNGAVPAKETVLSRGPELLVPVQFAASYIDQRLYFDSDEKKLYLYLPHPEFRLETPALDGRLFEGLTLNFPTRRLDGIDYLNLQGLQALLGIRVEAQDDGTLVLVPEPQKKRRLAEKRPVWRPAGKLNLVWDALGTAVPADGKGEKIAGLEIVSPTWFSISSEGGLVSSKADAAYVEEAHRKGYKVWALISNSFDKDLTRQILQSEDAQERVIRQLLVYSSLYHLDGINLDFENIYREDKDKLTRFVSRIATALREQGVVVSLDMTVPQGSDTWSQCYDRKGLTAVVDYVMVMTYDETWRSSPRSGSVASLNWVERGIQATLAEVPAEKLLLGLPFYMREWEEPADGQGPAKATTLSMVDAERKIREKNLTLQWLEDKGQYYTEYYEQDKRYRIWLEDERSIAAKVALVGPYRLAGVASWRKGFERETIWPVIQAGLQPATHGAAKAK</sequence>
<reference evidence="2 3" key="1">
    <citation type="submission" date="2016-10" db="EMBL/GenBank/DDBJ databases">
        <authorList>
            <person name="de Groot N.N."/>
        </authorList>
    </citation>
    <scope>NUCLEOTIDE SEQUENCE [LARGE SCALE GENOMIC DNA]</scope>
    <source>
        <strain evidence="2 3">DSM 13305</strain>
    </source>
</reference>
<dbReference type="GO" id="GO:0016787">
    <property type="term" value="F:hydrolase activity"/>
    <property type="evidence" value="ECO:0007669"/>
    <property type="project" value="UniProtKB-KW"/>
</dbReference>
<evidence type="ECO:0000259" key="1">
    <source>
        <dbReference type="PROSITE" id="PS51910"/>
    </source>
</evidence>
<dbReference type="Pfam" id="PF00704">
    <property type="entry name" value="Glyco_hydro_18"/>
    <property type="match status" value="1"/>
</dbReference>
<dbReference type="GO" id="GO:0008061">
    <property type="term" value="F:chitin binding"/>
    <property type="evidence" value="ECO:0007669"/>
    <property type="project" value="InterPro"/>
</dbReference>
<dbReference type="InterPro" id="IPR017853">
    <property type="entry name" value="GH"/>
</dbReference>
<dbReference type="InterPro" id="IPR011583">
    <property type="entry name" value="Chitinase_II/V-like_cat"/>
</dbReference>
<dbReference type="SUPFAM" id="SSF51445">
    <property type="entry name" value="(Trans)glycosidases"/>
    <property type="match status" value="1"/>
</dbReference>
<dbReference type="Gene3D" id="3.10.50.10">
    <property type="match status" value="1"/>
</dbReference>
<dbReference type="SMART" id="SM00636">
    <property type="entry name" value="Glyco_18"/>
    <property type="match status" value="1"/>
</dbReference>
<dbReference type="InterPro" id="IPR029070">
    <property type="entry name" value="Chitinase_insertion_sf"/>
</dbReference>
<evidence type="ECO:0000313" key="2">
    <source>
        <dbReference type="EMBL" id="SEP13706.1"/>
    </source>
</evidence>
<feature type="domain" description="GH18" evidence="1">
    <location>
        <begin position="165"/>
        <end position="480"/>
    </location>
</feature>
<dbReference type="AlphaFoldDB" id="A0A1H8VE44"/>
<organism evidence="2 3">
    <name type="scientific">Propionispora vibrioides</name>
    <dbReference type="NCBI Taxonomy" id="112903"/>
    <lineage>
        <taxon>Bacteria</taxon>
        <taxon>Bacillati</taxon>
        <taxon>Bacillota</taxon>
        <taxon>Negativicutes</taxon>
        <taxon>Selenomonadales</taxon>
        <taxon>Sporomusaceae</taxon>
        <taxon>Propionispora</taxon>
    </lineage>
</organism>